<evidence type="ECO:0000256" key="1">
    <source>
        <dbReference type="ARBA" id="ARBA00022617"/>
    </source>
</evidence>
<dbReference type="PANTHER" id="PTHR24305">
    <property type="entry name" value="CYTOCHROME P450"/>
    <property type="match status" value="1"/>
</dbReference>
<protein>
    <recommendedName>
        <fullName evidence="7">Cytochrome P450</fullName>
    </recommendedName>
</protein>
<dbReference type="RefSeq" id="XP_066692533.1">
    <property type="nucleotide sequence ID" value="XM_066850295.1"/>
</dbReference>
<dbReference type="PRINTS" id="PR00385">
    <property type="entry name" value="P450"/>
</dbReference>
<accession>A0ABR1PRY4</accession>
<dbReference type="SUPFAM" id="SSF48264">
    <property type="entry name" value="Cytochrome P450"/>
    <property type="match status" value="1"/>
</dbReference>
<dbReference type="InterPro" id="IPR002401">
    <property type="entry name" value="Cyt_P450_E_grp-I"/>
</dbReference>
<proteinExistence type="predicted"/>
<dbReference type="PRINTS" id="PR00463">
    <property type="entry name" value="EP450I"/>
</dbReference>
<organism evidence="5 6">
    <name type="scientific">Apiospora aurea</name>
    <dbReference type="NCBI Taxonomy" id="335848"/>
    <lineage>
        <taxon>Eukaryota</taxon>
        <taxon>Fungi</taxon>
        <taxon>Dikarya</taxon>
        <taxon>Ascomycota</taxon>
        <taxon>Pezizomycotina</taxon>
        <taxon>Sordariomycetes</taxon>
        <taxon>Xylariomycetidae</taxon>
        <taxon>Amphisphaeriales</taxon>
        <taxon>Apiosporaceae</taxon>
        <taxon>Apiospora</taxon>
    </lineage>
</organism>
<keyword evidence="1" id="KW-0349">Heme</keyword>
<gene>
    <name evidence="5" type="ORF">PG986_014073</name>
</gene>
<evidence type="ECO:0000313" key="6">
    <source>
        <dbReference type="Proteomes" id="UP001391051"/>
    </source>
</evidence>
<dbReference type="Gene3D" id="1.10.630.10">
    <property type="entry name" value="Cytochrome P450"/>
    <property type="match status" value="1"/>
</dbReference>
<dbReference type="CDD" id="cd11051">
    <property type="entry name" value="CYP59-like"/>
    <property type="match status" value="1"/>
</dbReference>
<dbReference type="GeneID" id="92083357"/>
<keyword evidence="6" id="KW-1185">Reference proteome</keyword>
<evidence type="ECO:0000256" key="3">
    <source>
        <dbReference type="ARBA" id="ARBA00023004"/>
    </source>
</evidence>
<evidence type="ECO:0000256" key="2">
    <source>
        <dbReference type="ARBA" id="ARBA00022723"/>
    </source>
</evidence>
<evidence type="ECO:0000256" key="4">
    <source>
        <dbReference type="SAM" id="MobiDB-lite"/>
    </source>
</evidence>
<dbReference type="InterPro" id="IPR001128">
    <property type="entry name" value="Cyt_P450"/>
</dbReference>
<dbReference type="InterPro" id="IPR036396">
    <property type="entry name" value="Cyt_P450_sf"/>
</dbReference>
<sequence>MAQLSVAVAIAAVTALMTVFVSKFVSNRQHVRKLQAANLKSVLRLFGLRQPMPPFHPVFGHFIAVKKAMQGLPRNVTMHVMVQRLARSFPSGIFYLNLWPFSKTLLVNANPVATAQVEAALLDKPAPMCKTMEVINGGPSLMTMHGETWKKWRALFNPGFAPAYMAGFAPSIVEEVEVLCQLLRDRAVQCKVFQLEEYTLKLTFDVISRITFPRPLVQWYNSYCIDRYLSKQVDERFEELAASRRDAKDVKSRSRSVISLVMDQYLAETGETEQLSKATFKRLVIPQLRMFLYAGHDTTSSTLLYCYYLLSTHPEELEKVRTEQDEVFGRNISHQHLYEVIAKDPALLNQTPYTLVVIKEVLRLFPPAGSLRAGRPGLVLTDENGGPYPTEDCHIWTLTLAMHHREQVFVRAQEFFPGRWLVGPDAALHPSKGSWRPFEWGTRACIGQTLAQLELKVALVMMLRMFDIAPAYDEWHVMHPKKKRGVTTFLMARSKETNANVISKPQRRTIRPDGRLAVMPACVGVGVATPLPRVVVEVVMVVGVSRLAARPDGLVPRVQAGETDAVRRRDGGAVVPALHQVERVAVPGHAGLRRGGCADAVPGSGTGRRASAGLQRRVLICLSDQVTMDDCDVLSAIDDIKFETPVASRHVQETFPFWIFNEHLSCELANIPYTAYFAVWGRPVGRYQDFGDSHSHRKSGGGASGHARPWRTHPSSFQKKTGILFRNEGSIQAGLHLEAQAKLSFSTGQIELFGMENFASPFNAPGIITVGPNFGVLGIGLKPSDFEFSATV</sequence>
<evidence type="ECO:0000313" key="5">
    <source>
        <dbReference type="EMBL" id="KAK7937205.1"/>
    </source>
</evidence>
<feature type="region of interest" description="Disordered" evidence="4">
    <location>
        <begin position="691"/>
        <end position="713"/>
    </location>
</feature>
<reference evidence="5 6" key="1">
    <citation type="submission" date="2023-01" db="EMBL/GenBank/DDBJ databases">
        <title>Analysis of 21 Apiospora genomes using comparative genomics revels a genus with tremendous synthesis potential of carbohydrate active enzymes and secondary metabolites.</title>
        <authorList>
            <person name="Sorensen T."/>
        </authorList>
    </citation>
    <scope>NUCLEOTIDE SEQUENCE [LARGE SCALE GENOMIC DNA]</scope>
    <source>
        <strain evidence="5 6">CBS 24483</strain>
    </source>
</reference>
<keyword evidence="2" id="KW-0479">Metal-binding</keyword>
<dbReference type="Proteomes" id="UP001391051">
    <property type="component" value="Unassembled WGS sequence"/>
</dbReference>
<dbReference type="PANTHER" id="PTHR24305:SF222">
    <property type="entry name" value="CYTOCHROME P450 MONOOXYGENASE STCS"/>
    <property type="match status" value="1"/>
</dbReference>
<keyword evidence="3" id="KW-0408">Iron</keyword>
<dbReference type="Pfam" id="PF00067">
    <property type="entry name" value="p450"/>
    <property type="match status" value="2"/>
</dbReference>
<evidence type="ECO:0008006" key="7">
    <source>
        <dbReference type="Google" id="ProtNLM"/>
    </source>
</evidence>
<dbReference type="InterPro" id="IPR050121">
    <property type="entry name" value="Cytochrome_P450_monoxygenase"/>
</dbReference>
<comment type="caution">
    <text evidence="5">The sequence shown here is derived from an EMBL/GenBank/DDBJ whole genome shotgun (WGS) entry which is preliminary data.</text>
</comment>
<dbReference type="EMBL" id="JAQQWE010000010">
    <property type="protein sequence ID" value="KAK7937205.1"/>
    <property type="molecule type" value="Genomic_DNA"/>
</dbReference>
<name>A0ABR1PRY4_9PEZI</name>